<evidence type="ECO:0000256" key="1">
    <source>
        <dbReference type="SAM" id="Coils"/>
    </source>
</evidence>
<feature type="coiled-coil region" evidence="1">
    <location>
        <begin position="790"/>
        <end position="845"/>
    </location>
</feature>
<keyword evidence="1" id="KW-0175">Coiled coil</keyword>
<evidence type="ECO:0008006" key="4">
    <source>
        <dbReference type="Google" id="ProtNLM"/>
    </source>
</evidence>
<dbReference type="InterPro" id="IPR042510">
    <property type="entry name" value="CIP2A"/>
</dbReference>
<keyword evidence="3" id="KW-1185">Reference proteome</keyword>
<dbReference type="GeneID" id="94353084"/>
<dbReference type="OrthoDB" id="73401at2759"/>
<organism evidence="2 3">
    <name type="scientific">Bremia lactucae</name>
    <name type="common">Lettuce downy mildew</name>
    <dbReference type="NCBI Taxonomy" id="4779"/>
    <lineage>
        <taxon>Eukaryota</taxon>
        <taxon>Sar</taxon>
        <taxon>Stramenopiles</taxon>
        <taxon>Oomycota</taxon>
        <taxon>Peronosporomycetes</taxon>
        <taxon>Peronosporales</taxon>
        <taxon>Peronosporaceae</taxon>
        <taxon>Bremia</taxon>
    </lineage>
</organism>
<dbReference type="AlphaFoldDB" id="A0A976FPP3"/>
<dbReference type="PANTHER" id="PTHR23161:SF2">
    <property type="entry name" value="PROTEIN CIP2A"/>
    <property type="match status" value="1"/>
</dbReference>
<accession>A0A976FPP3</accession>
<dbReference type="RefSeq" id="XP_067820050.1">
    <property type="nucleotide sequence ID" value="XM_067967413.1"/>
</dbReference>
<dbReference type="KEGG" id="blac:94353084"/>
<gene>
    <name evidence="2" type="ORF">CCR75_009372</name>
</gene>
<comment type="caution">
    <text evidence="2">The sequence shown here is derived from an EMBL/GenBank/DDBJ whole genome shotgun (WGS) entry which is preliminary data.</text>
</comment>
<protein>
    <recommendedName>
        <fullName evidence="4">Protein CIP2A</fullName>
    </recommendedName>
</protein>
<evidence type="ECO:0000313" key="2">
    <source>
        <dbReference type="EMBL" id="TDH70551.1"/>
    </source>
</evidence>
<dbReference type="EMBL" id="SHOA02000001">
    <property type="protein sequence ID" value="TDH70551.1"/>
    <property type="molecule type" value="Genomic_DNA"/>
</dbReference>
<sequence length="950" mass="106906">MDDFIDKAALTSATGINLQWKNVQYRCRKPAKSGLAAAVDGYLASPNTATASDLYRSTQKLSTHNHFFTTSHATLSIQMLDTLAEHIVAFTVSSDALDAQEEASTHYSLQTQTQQTHEDALLLLELCYIFARKTSIGFPSFMLCKLLQWLVESVSVTALKTGCEIDLGLKLQLLVLAELIKMSAGVRIYVKEMKIIKDLYRSLTILLNSTEDAELIIFSMAILARLVLTESLGNKIFSDKNVGQALNLLFSVLDGSWYDSTEKRYLDSNTILNRRSLLQVVSVDLLCTLCGREEILEKLEQNVNILTSDKFMMTINLNGELEQIVVAAHFLASVGQLSHVLRRQIAASIFDQNVFYRILQATLHPSKLAAMTIAQLILTVIEDDICSIQYVFDVEANLERLVPIVTGIVQYIADVTTIVQSAEDDETFSNSDAYLHSVEVCHLLTKLCKCSKVRSLCAQTISLNQSATLIQAEAALIGCVDPQHLICFQPQLSIHLVSLLSNIVHDESMGNKNNSALVHFLQTDEVSTVISAALCNGVNKTTVKQALILLVQTLVRSSSNQINVIQFAESVFRYNQRVGEANDNLQSTISSLHANANIGAKTAKRLQTEMQQMLQFQDELKTQQDQALKDIQNKLANQIRQKDDTMQKMRNGYEAKLHEITMQCEGMRQHMNKELSALQQRDSLYQEIRGKLVIVDDENVKLKRKVELLEPRIQEISQTYTAALEEIGLRKKDLSELREKIVTISGNFTAQREELVTAYDESRRLEVELNDQKVTNETTYKELVLLSKAYKALADEKQTIESEVDLLRLETANLESRNNSIHLLLLEKEQLADRFERKISLLNDAAAISKNALDSERESFRAISLDLDDTKKYCRKLESNLSTIEIQLAEQRLLADSKDENLRKYEAEICHLTNEVGKQAKLQALIHQLSSGINSNIRTDDNLTYHTRDT</sequence>
<proteinExistence type="predicted"/>
<dbReference type="PANTHER" id="PTHR23161">
    <property type="entry name" value="PROTEIN CIP2A"/>
    <property type="match status" value="1"/>
</dbReference>
<feature type="coiled-coil region" evidence="1">
    <location>
        <begin position="606"/>
        <end position="648"/>
    </location>
</feature>
<evidence type="ECO:0000313" key="3">
    <source>
        <dbReference type="Proteomes" id="UP000294530"/>
    </source>
</evidence>
<name>A0A976FPP3_BRELC</name>
<dbReference type="Proteomes" id="UP000294530">
    <property type="component" value="Unassembled WGS sequence"/>
</dbReference>
<reference evidence="2 3" key="1">
    <citation type="journal article" date="2021" name="Genome Biol.">
        <title>AFLAP: assembly-free linkage analysis pipeline using k-mers from genome sequencing data.</title>
        <authorList>
            <person name="Fletcher K."/>
            <person name="Zhang L."/>
            <person name="Gil J."/>
            <person name="Han R."/>
            <person name="Cavanaugh K."/>
            <person name="Michelmore R."/>
        </authorList>
    </citation>
    <scope>NUCLEOTIDE SEQUENCE [LARGE SCALE GENOMIC DNA]</scope>
    <source>
        <strain evidence="2 3">SF5</strain>
    </source>
</reference>